<evidence type="ECO:0000256" key="2">
    <source>
        <dbReference type="ARBA" id="ARBA00022857"/>
    </source>
</evidence>
<keyword evidence="2" id="KW-0521">NADP</keyword>
<dbReference type="SUPFAM" id="SSF51735">
    <property type="entry name" value="NAD(P)-binding Rossmann-fold domains"/>
    <property type="match status" value="1"/>
</dbReference>
<evidence type="ECO:0000256" key="1">
    <source>
        <dbReference type="ARBA" id="ARBA00005725"/>
    </source>
</evidence>
<dbReference type="Proteomes" id="UP000777438">
    <property type="component" value="Unassembled WGS sequence"/>
</dbReference>
<evidence type="ECO:0000313" key="5">
    <source>
        <dbReference type="EMBL" id="KAH6887467.1"/>
    </source>
</evidence>
<dbReference type="Pfam" id="PF05368">
    <property type="entry name" value="NmrA"/>
    <property type="match status" value="1"/>
</dbReference>
<dbReference type="Gene3D" id="3.40.50.720">
    <property type="entry name" value="NAD(P)-binding Rossmann-like Domain"/>
    <property type="match status" value="1"/>
</dbReference>
<evidence type="ECO:0000313" key="6">
    <source>
        <dbReference type="Proteomes" id="UP000777438"/>
    </source>
</evidence>
<gene>
    <name evidence="5" type="ORF">B0T10DRAFT_562686</name>
</gene>
<sequence length="328" mass="36637">MSVVAVAGGLGDMGRLITEALFQTGKYEVYVISRKMPEGFPTRTSPLTGKSYLPLLQTDYKSEAEVTTLLERHNVHTVICTFSLDFDAPSNSQLNLIRAADRASCVKRFIPSEFNVDYDLGDDVLPYPDKRFHAVARRELEKTALEFTYIYPGMFMDYFGMPNISTHLRELCVIIDPTNGIAAVPGDGTAKMAMSFTKDVAKYTVLALELEAWPRVMTTVSSTMSLNDLVAFTEKTLGRKLKVVYQPISVLRNHENMVLPRNIPIAEHFPEGLEQLKALTADLEASIGLGAYDFDNLPEHLNLVEHFAEKTSAPMRIEEMIETGWKGS</sequence>
<dbReference type="EMBL" id="JAGPYM010000014">
    <property type="protein sequence ID" value="KAH6887467.1"/>
    <property type="molecule type" value="Genomic_DNA"/>
</dbReference>
<dbReference type="Gene3D" id="3.90.25.10">
    <property type="entry name" value="UDP-galactose 4-epimerase, domain 1"/>
    <property type="match status" value="1"/>
</dbReference>
<accession>A0A9P8W139</accession>
<dbReference type="PANTHER" id="PTHR47706">
    <property type="entry name" value="NMRA-LIKE FAMILY PROTEIN"/>
    <property type="match status" value="1"/>
</dbReference>
<feature type="domain" description="NmrA-like" evidence="4">
    <location>
        <begin position="2"/>
        <end position="259"/>
    </location>
</feature>
<dbReference type="InterPro" id="IPR008030">
    <property type="entry name" value="NmrA-like"/>
</dbReference>
<reference evidence="5 6" key="1">
    <citation type="journal article" date="2021" name="Nat. Commun.">
        <title>Genetic determinants of endophytism in the Arabidopsis root mycobiome.</title>
        <authorList>
            <person name="Mesny F."/>
            <person name="Miyauchi S."/>
            <person name="Thiergart T."/>
            <person name="Pickel B."/>
            <person name="Atanasova L."/>
            <person name="Karlsson M."/>
            <person name="Huettel B."/>
            <person name="Barry K.W."/>
            <person name="Haridas S."/>
            <person name="Chen C."/>
            <person name="Bauer D."/>
            <person name="Andreopoulos W."/>
            <person name="Pangilinan J."/>
            <person name="LaButti K."/>
            <person name="Riley R."/>
            <person name="Lipzen A."/>
            <person name="Clum A."/>
            <person name="Drula E."/>
            <person name="Henrissat B."/>
            <person name="Kohler A."/>
            <person name="Grigoriev I.V."/>
            <person name="Martin F.M."/>
            <person name="Hacquard S."/>
        </authorList>
    </citation>
    <scope>NUCLEOTIDE SEQUENCE [LARGE SCALE GENOMIC DNA]</scope>
    <source>
        <strain evidence="5 6">MPI-CAGE-CH-0241</strain>
    </source>
</reference>
<comment type="caution">
    <text evidence="5">The sequence shown here is derived from an EMBL/GenBank/DDBJ whole genome shotgun (WGS) entry which is preliminary data.</text>
</comment>
<organism evidence="5 6">
    <name type="scientific">Thelonectria olida</name>
    <dbReference type="NCBI Taxonomy" id="1576542"/>
    <lineage>
        <taxon>Eukaryota</taxon>
        <taxon>Fungi</taxon>
        <taxon>Dikarya</taxon>
        <taxon>Ascomycota</taxon>
        <taxon>Pezizomycotina</taxon>
        <taxon>Sordariomycetes</taxon>
        <taxon>Hypocreomycetidae</taxon>
        <taxon>Hypocreales</taxon>
        <taxon>Nectriaceae</taxon>
        <taxon>Thelonectria</taxon>
    </lineage>
</organism>
<dbReference type="OrthoDB" id="10000533at2759"/>
<dbReference type="InterPro" id="IPR051609">
    <property type="entry name" value="NmrA/Isoflavone_reductase-like"/>
</dbReference>
<dbReference type="AlphaFoldDB" id="A0A9P8W139"/>
<dbReference type="InterPro" id="IPR036291">
    <property type="entry name" value="NAD(P)-bd_dom_sf"/>
</dbReference>
<comment type="similarity">
    <text evidence="1">Belongs to the NmrA-type oxidoreductase family. Isoflavone reductase subfamily.</text>
</comment>
<evidence type="ECO:0000259" key="4">
    <source>
        <dbReference type="Pfam" id="PF05368"/>
    </source>
</evidence>
<keyword evidence="6" id="KW-1185">Reference proteome</keyword>
<dbReference type="GO" id="GO:0016491">
    <property type="term" value="F:oxidoreductase activity"/>
    <property type="evidence" value="ECO:0007669"/>
    <property type="project" value="UniProtKB-KW"/>
</dbReference>
<evidence type="ECO:0000256" key="3">
    <source>
        <dbReference type="ARBA" id="ARBA00023002"/>
    </source>
</evidence>
<dbReference type="PANTHER" id="PTHR47706:SF4">
    <property type="entry name" value="NMRA-LIKE DOMAIN-CONTAINING PROTEIN"/>
    <property type="match status" value="1"/>
</dbReference>
<keyword evidence="3" id="KW-0560">Oxidoreductase</keyword>
<name>A0A9P8W139_9HYPO</name>
<protein>
    <submittedName>
        <fullName evidence="5">NmrA-like family protein</fullName>
    </submittedName>
</protein>
<proteinExistence type="inferred from homology"/>